<keyword evidence="1" id="KW-0175">Coiled coil</keyword>
<dbReference type="AlphaFoldDB" id="A0A914DDL7"/>
<protein>
    <submittedName>
        <fullName evidence="3">Uncharacterized protein</fullName>
    </submittedName>
</protein>
<accession>A0A914DDL7</accession>
<dbReference type="Proteomes" id="UP000887540">
    <property type="component" value="Unplaced"/>
</dbReference>
<feature type="coiled-coil region" evidence="1">
    <location>
        <begin position="2"/>
        <end position="162"/>
    </location>
</feature>
<keyword evidence="2" id="KW-1185">Reference proteome</keyword>
<evidence type="ECO:0000256" key="1">
    <source>
        <dbReference type="SAM" id="Coils"/>
    </source>
</evidence>
<dbReference type="WBParaSite" id="ACRNAN_scaffold2430.g16402.t1">
    <property type="protein sequence ID" value="ACRNAN_scaffold2430.g16402.t1"/>
    <property type="gene ID" value="ACRNAN_scaffold2430.g16402"/>
</dbReference>
<evidence type="ECO:0000313" key="2">
    <source>
        <dbReference type="Proteomes" id="UP000887540"/>
    </source>
</evidence>
<proteinExistence type="predicted"/>
<sequence>MISEYEAKISDLESKLNKSRAQVQKSEFEKNITMQDLKSNIDHIINLKNMLDQSETERDETNEKLHDHMALLEQWRNTTAAKLNATEIENEKLRKINSKLVEEIATISSELEELKLQHEEAKLYKDYYDQGTRELGAHQKKIRELQGEVTNLTKSAKEWQEKWTNVSKELWKIGNETEQASTYKTYTWDELKKAINVTQIKCSDEHIRDNTISYLNEALQRYTSTDRKSREYGEICKNIRTRLSGTYTSYIWGCIMGNFSQNFQTSGNYMIPFELDHGDHLMIFTLSTIPRNYYYRH</sequence>
<name>A0A914DDL7_9BILA</name>
<organism evidence="2 3">
    <name type="scientific">Acrobeloides nanus</name>
    <dbReference type="NCBI Taxonomy" id="290746"/>
    <lineage>
        <taxon>Eukaryota</taxon>
        <taxon>Metazoa</taxon>
        <taxon>Ecdysozoa</taxon>
        <taxon>Nematoda</taxon>
        <taxon>Chromadorea</taxon>
        <taxon>Rhabditida</taxon>
        <taxon>Tylenchina</taxon>
        <taxon>Cephalobomorpha</taxon>
        <taxon>Cephaloboidea</taxon>
        <taxon>Cephalobidae</taxon>
        <taxon>Acrobeloides</taxon>
    </lineage>
</organism>
<evidence type="ECO:0000313" key="3">
    <source>
        <dbReference type="WBParaSite" id="ACRNAN_scaffold2430.g16402.t1"/>
    </source>
</evidence>
<reference evidence="3" key="1">
    <citation type="submission" date="2022-11" db="UniProtKB">
        <authorList>
            <consortium name="WormBaseParasite"/>
        </authorList>
    </citation>
    <scope>IDENTIFICATION</scope>
</reference>